<reference evidence="3" key="1">
    <citation type="journal article" date="2020" name="Stud. Mycol.">
        <title>101 Dothideomycetes genomes: a test case for predicting lifestyles and emergence of pathogens.</title>
        <authorList>
            <person name="Haridas S."/>
            <person name="Albert R."/>
            <person name="Binder M."/>
            <person name="Bloem J."/>
            <person name="Labutti K."/>
            <person name="Salamov A."/>
            <person name="Andreopoulos B."/>
            <person name="Baker S."/>
            <person name="Barry K."/>
            <person name="Bills G."/>
            <person name="Bluhm B."/>
            <person name="Cannon C."/>
            <person name="Castanera R."/>
            <person name="Culley D."/>
            <person name="Daum C."/>
            <person name="Ezra D."/>
            <person name="Gonzalez J."/>
            <person name="Henrissat B."/>
            <person name="Kuo A."/>
            <person name="Liang C."/>
            <person name="Lipzen A."/>
            <person name="Lutzoni F."/>
            <person name="Magnuson J."/>
            <person name="Mondo S."/>
            <person name="Nolan M."/>
            <person name="Ohm R."/>
            <person name="Pangilinan J."/>
            <person name="Park H.-J."/>
            <person name="Ramirez L."/>
            <person name="Alfaro M."/>
            <person name="Sun H."/>
            <person name="Tritt A."/>
            <person name="Yoshinaga Y."/>
            <person name="Zwiers L.-H."/>
            <person name="Turgeon B."/>
            <person name="Goodwin S."/>
            <person name="Spatafora J."/>
            <person name="Crous P."/>
            <person name="Grigoriev I."/>
        </authorList>
    </citation>
    <scope>NUCLEOTIDE SEQUENCE</scope>
    <source>
        <strain evidence="3">CBS 121739</strain>
    </source>
</reference>
<keyword evidence="4" id="KW-1185">Reference proteome</keyword>
<evidence type="ECO:0000256" key="1">
    <source>
        <dbReference type="SAM" id="SignalP"/>
    </source>
</evidence>
<evidence type="ECO:0000313" key="3">
    <source>
        <dbReference type="EMBL" id="KAF2756378.1"/>
    </source>
</evidence>
<dbReference type="Pfam" id="PF00135">
    <property type="entry name" value="COesterase"/>
    <property type="match status" value="1"/>
</dbReference>
<gene>
    <name evidence="3" type="ORF">EJ05DRAFT_532396</name>
</gene>
<dbReference type="Proteomes" id="UP000799437">
    <property type="component" value="Unassembled WGS sequence"/>
</dbReference>
<protein>
    <submittedName>
        <fullName evidence="3">Carotenoid ester lipase</fullName>
    </submittedName>
</protein>
<sequence>MKPCIRALWPLCFATLALAKPVKRDSPPNIDLDYGTFKGIADPVSHSWGYLGMPYAEAGRFEHAQLFSRKLEGIQDATHFGPACTQKSTGSILAANGTGDLGIGAAVGFIEEALYPLSPQSEDCLLINIQVPENTRPDAKLPIIMWIHGGGFEIGAPYAALGETLAAPGLAVNYRPAGLVQTAVETDQPIIVASISYRLNAFGFSASKEMEEAGLLNLGIEDQRVAMQWIKKHISKFGRDPDKLTIFGESAGSWSVSTHLLWDGGKQDLFRAAIAVSGGPVMVDGPERQQATFDRMVANCGCTDAADKIACLKKADHADISAAVNEEEYFLGASSLASTWTIRPDGKHLTDSPHRLAAQGKFAKVPLMIGDMRDEGTLFSLLTQLKVTTEKDFKDYFQSVWWPKASDEDMAGLMDLYPHDPTKGSPFGTGIFNNPTPNYKRVAALVGDFSFEAQRRNLLAHYPAPAWNYLTEVDVPSAGLLPNNPLTKLPILGSFHAFDVFFYMFANLPRQLSKNVDNRQATAISFVRTLDPNNHGRDIPYWPQWTGKGRETYHFLESGPGVIRDDYRVEQMEYINAHPDSFLI</sequence>
<name>A0A6A6W0D2_9PEZI</name>
<feature type="chain" id="PRO_5025344326" evidence="1">
    <location>
        <begin position="20"/>
        <end position="584"/>
    </location>
</feature>
<evidence type="ECO:0000313" key="4">
    <source>
        <dbReference type="Proteomes" id="UP000799437"/>
    </source>
</evidence>
<accession>A0A6A6W0D2</accession>
<dbReference type="OrthoDB" id="3200163at2759"/>
<dbReference type="Gene3D" id="3.40.50.1820">
    <property type="entry name" value="alpha/beta hydrolase"/>
    <property type="match status" value="1"/>
</dbReference>
<dbReference type="InterPro" id="IPR029058">
    <property type="entry name" value="AB_hydrolase_fold"/>
</dbReference>
<dbReference type="InterPro" id="IPR002018">
    <property type="entry name" value="CarbesteraseB"/>
</dbReference>
<feature type="domain" description="Carboxylesterase type B" evidence="2">
    <location>
        <begin position="28"/>
        <end position="555"/>
    </location>
</feature>
<dbReference type="AlphaFoldDB" id="A0A6A6W0D2"/>
<keyword evidence="1" id="KW-0732">Signal</keyword>
<dbReference type="InterPro" id="IPR050309">
    <property type="entry name" value="Type-B_Carboxylest/Lipase"/>
</dbReference>
<dbReference type="GeneID" id="54490124"/>
<dbReference type="PANTHER" id="PTHR11559">
    <property type="entry name" value="CARBOXYLESTERASE"/>
    <property type="match status" value="1"/>
</dbReference>
<proteinExistence type="predicted"/>
<dbReference type="SUPFAM" id="SSF53474">
    <property type="entry name" value="alpha/beta-Hydrolases"/>
    <property type="match status" value="1"/>
</dbReference>
<dbReference type="EMBL" id="ML996575">
    <property type="protein sequence ID" value="KAF2756378.1"/>
    <property type="molecule type" value="Genomic_DNA"/>
</dbReference>
<dbReference type="RefSeq" id="XP_033598829.1">
    <property type="nucleotide sequence ID" value="XM_033749070.1"/>
</dbReference>
<organism evidence="3 4">
    <name type="scientific">Pseudovirgaria hyperparasitica</name>
    <dbReference type="NCBI Taxonomy" id="470096"/>
    <lineage>
        <taxon>Eukaryota</taxon>
        <taxon>Fungi</taxon>
        <taxon>Dikarya</taxon>
        <taxon>Ascomycota</taxon>
        <taxon>Pezizomycotina</taxon>
        <taxon>Dothideomycetes</taxon>
        <taxon>Dothideomycetes incertae sedis</taxon>
        <taxon>Acrospermales</taxon>
        <taxon>Acrospermaceae</taxon>
        <taxon>Pseudovirgaria</taxon>
    </lineage>
</organism>
<feature type="signal peptide" evidence="1">
    <location>
        <begin position="1"/>
        <end position="19"/>
    </location>
</feature>
<evidence type="ECO:0000259" key="2">
    <source>
        <dbReference type="Pfam" id="PF00135"/>
    </source>
</evidence>